<dbReference type="HOGENOM" id="CLU_111484_0_0_9"/>
<dbReference type="Pfam" id="PF08388">
    <property type="entry name" value="GIIM"/>
    <property type="match status" value="1"/>
</dbReference>
<protein>
    <recommendedName>
        <fullName evidence="1">Reverse transcriptase domain-containing protein</fullName>
    </recommendedName>
</protein>
<gene>
    <name evidence="2" type="ORF">HMPREF1097_01949</name>
</gene>
<proteinExistence type="predicted"/>
<comment type="caution">
    <text evidence="2">The sequence shown here is derived from an EMBL/GenBank/DDBJ whole genome shotgun (WGS) entry which is preliminary data.</text>
</comment>
<dbReference type="EMBL" id="AGYG01000014">
    <property type="protein sequence ID" value="ENZ40295.1"/>
    <property type="molecule type" value="Genomic_DNA"/>
</dbReference>
<name>N9ZKE8_9FIRM</name>
<dbReference type="PANTHER" id="PTHR34047">
    <property type="entry name" value="NUCLEAR INTRON MATURASE 1, MITOCHONDRIAL-RELATED"/>
    <property type="match status" value="1"/>
</dbReference>
<feature type="domain" description="Reverse transcriptase" evidence="1">
    <location>
        <begin position="1"/>
        <end position="90"/>
    </location>
</feature>
<dbReference type="InterPro" id="IPR043502">
    <property type="entry name" value="DNA/RNA_pol_sf"/>
</dbReference>
<sequence length="215" mass="26146">MLANMFLHYVFDMWMKRKFPQAPFERYADDGIVHCRTKEEAICIRQSLAKRFEECKLELHPTKTRIVYCKDEDRRKEEELTEFDFLGYTFKARYIKCRDGKLRYNFIASVSKVSAKAFRTKVKEMELHRRTGCKIDILAEMLNPMVRGWMNYFGKYNPSAMKDTLLCIERRLVKWAMCKYKKFRGRRRKAEEWLCTLRKREPKLFAHWSMIYSYC</sequence>
<dbReference type="Pfam" id="PF00078">
    <property type="entry name" value="RVT_1"/>
    <property type="match status" value="1"/>
</dbReference>
<dbReference type="PROSITE" id="PS50878">
    <property type="entry name" value="RT_POL"/>
    <property type="match status" value="1"/>
</dbReference>
<evidence type="ECO:0000313" key="3">
    <source>
        <dbReference type="Proteomes" id="UP000013041"/>
    </source>
</evidence>
<accession>N9ZKE8</accession>
<dbReference type="InterPro" id="IPR013597">
    <property type="entry name" value="Mat_intron_G2"/>
</dbReference>
<evidence type="ECO:0000259" key="1">
    <source>
        <dbReference type="PROSITE" id="PS50878"/>
    </source>
</evidence>
<dbReference type="InterPro" id="IPR051083">
    <property type="entry name" value="GrpII_Intron_Splice-Mob/Def"/>
</dbReference>
<evidence type="ECO:0000313" key="2">
    <source>
        <dbReference type="EMBL" id="ENZ40295.1"/>
    </source>
</evidence>
<reference evidence="2 3" key="1">
    <citation type="submission" date="2013-01" db="EMBL/GenBank/DDBJ databases">
        <title>The Genome Sequence of Clostridium bolteae 90B8.</title>
        <authorList>
            <consortium name="The Broad Institute Genome Sequencing Platform"/>
            <person name="Earl A."/>
            <person name="Ward D."/>
            <person name="Feldgarden M."/>
            <person name="Gevers D."/>
            <person name="Courvalin P."/>
            <person name="Lambert T."/>
            <person name="Walker B."/>
            <person name="Young S.K."/>
            <person name="Zeng Q."/>
            <person name="Gargeya S."/>
            <person name="Fitzgerald M."/>
            <person name="Haas B."/>
            <person name="Abouelleil A."/>
            <person name="Alvarado L."/>
            <person name="Arachchi H.M."/>
            <person name="Berlin A.M."/>
            <person name="Chapman S.B."/>
            <person name="Dewar J."/>
            <person name="Goldberg J."/>
            <person name="Griggs A."/>
            <person name="Gujja S."/>
            <person name="Hansen M."/>
            <person name="Howarth C."/>
            <person name="Imamovic A."/>
            <person name="Larimer J."/>
            <person name="McCowan C."/>
            <person name="Murphy C."/>
            <person name="Neiman D."/>
            <person name="Pearson M."/>
            <person name="Priest M."/>
            <person name="Roberts A."/>
            <person name="Saif S."/>
            <person name="Shea T."/>
            <person name="Sisk P."/>
            <person name="Sykes S."/>
            <person name="Wortman J."/>
            <person name="Nusbaum C."/>
            <person name="Birren B."/>
        </authorList>
    </citation>
    <scope>NUCLEOTIDE SEQUENCE [LARGE SCALE GENOMIC DNA]</scope>
    <source>
        <strain evidence="2 3">90B8</strain>
    </source>
</reference>
<organism evidence="2 3">
    <name type="scientific">Enterocloster bolteae 90B8</name>
    <dbReference type="NCBI Taxonomy" id="997897"/>
    <lineage>
        <taxon>Bacteria</taxon>
        <taxon>Bacillati</taxon>
        <taxon>Bacillota</taxon>
        <taxon>Clostridia</taxon>
        <taxon>Lachnospirales</taxon>
        <taxon>Lachnospiraceae</taxon>
        <taxon>Enterocloster</taxon>
    </lineage>
</organism>
<dbReference type="InterPro" id="IPR000477">
    <property type="entry name" value="RT_dom"/>
</dbReference>
<dbReference type="AlphaFoldDB" id="N9ZKE8"/>
<dbReference type="SUPFAM" id="SSF56672">
    <property type="entry name" value="DNA/RNA polymerases"/>
    <property type="match status" value="1"/>
</dbReference>
<dbReference type="Proteomes" id="UP000013041">
    <property type="component" value="Unassembled WGS sequence"/>
</dbReference>
<dbReference type="PANTHER" id="PTHR34047:SF3">
    <property type="entry name" value="BLR2052 PROTEIN"/>
    <property type="match status" value="1"/>
</dbReference>